<dbReference type="NCBIfam" id="TIGR04226">
    <property type="entry name" value="RrgB_K2N_iso_D2"/>
    <property type="match status" value="1"/>
</dbReference>
<dbReference type="InterPro" id="IPR019931">
    <property type="entry name" value="LPXTG_anchor"/>
</dbReference>
<dbReference type="InterPro" id="IPR041033">
    <property type="entry name" value="SpaA_PFL_dom_1"/>
</dbReference>
<keyword evidence="5" id="KW-0812">Transmembrane</keyword>
<keyword evidence="2" id="KW-0964">Secreted</keyword>
<protein>
    <recommendedName>
        <fullName evidence="12">Isopeptide-forming domain-containing fimbrial protein</fullName>
    </recommendedName>
</protein>
<keyword evidence="5" id="KW-1133">Transmembrane helix</keyword>
<dbReference type="Proteomes" id="UP000235723">
    <property type="component" value="Unassembled WGS sequence"/>
</dbReference>
<dbReference type="InterPro" id="IPR013783">
    <property type="entry name" value="Ig-like_fold"/>
</dbReference>
<dbReference type="InterPro" id="IPR048052">
    <property type="entry name" value="FM1-like"/>
</dbReference>
<dbReference type="RefSeq" id="WP_102164576.1">
    <property type="nucleotide sequence ID" value="NZ_PNHD01000015.1"/>
</dbReference>
<dbReference type="EMBL" id="PNHD01000015">
    <property type="protein sequence ID" value="PMC59464.1"/>
    <property type="molecule type" value="Genomic_DNA"/>
</dbReference>
<evidence type="ECO:0000256" key="3">
    <source>
        <dbReference type="ARBA" id="ARBA00022729"/>
    </source>
</evidence>
<evidence type="ECO:0000259" key="8">
    <source>
        <dbReference type="Pfam" id="PF16555"/>
    </source>
</evidence>
<evidence type="ECO:0000313" key="11">
    <source>
        <dbReference type="Proteomes" id="UP000235723"/>
    </source>
</evidence>
<dbReference type="Gene3D" id="2.60.40.740">
    <property type="match status" value="1"/>
</dbReference>
<comment type="caution">
    <text evidence="10">The sequence shown here is derived from an EMBL/GenBank/DDBJ whole genome shotgun (WGS) entry which is preliminary data.</text>
</comment>
<keyword evidence="5" id="KW-0472">Membrane</keyword>
<evidence type="ECO:0000256" key="2">
    <source>
        <dbReference type="ARBA" id="ARBA00022525"/>
    </source>
</evidence>
<dbReference type="Gene3D" id="2.60.40.10">
    <property type="entry name" value="Immunoglobulins"/>
    <property type="match status" value="2"/>
</dbReference>
<feature type="signal peptide" evidence="6">
    <location>
        <begin position="1"/>
        <end position="26"/>
    </location>
</feature>
<dbReference type="Pfam" id="PF17802">
    <property type="entry name" value="SpaA"/>
    <property type="match status" value="1"/>
</dbReference>
<organism evidence="10 11">
    <name type="scientific">Finegoldia magna</name>
    <name type="common">Peptostreptococcus magnus</name>
    <dbReference type="NCBI Taxonomy" id="1260"/>
    <lineage>
        <taxon>Bacteria</taxon>
        <taxon>Bacillati</taxon>
        <taxon>Bacillota</taxon>
        <taxon>Tissierellia</taxon>
        <taxon>Tissierellales</taxon>
        <taxon>Peptoniphilaceae</taxon>
        <taxon>Finegoldia</taxon>
    </lineage>
</organism>
<dbReference type="Pfam" id="PF16555">
    <property type="entry name" value="GramPos_pilinD1"/>
    <property type="match status" value="1"/>
</dbReference>
<keyword evidence="4" id="KW-0572">Peptidoglycan-anchor</keyword>
<evidence type="ECO:0000259" key="7">
    <source>
        <dbReference type="Pfam" id="PF00746"/>
    </source>
</evidence>
<dbReference type="AlphaFoldDB" id="A0A2N6SQW9"/>
<evidence type="ECO:0000256" key="4">
    <source>
        <dbReference type="ARBA" id="ARBA00023088"/>
    </source>
</evidence>
<dbReference type="InterPro" id="IPR026466">
    <property type="entry name" value="Fim_isopep_form_D2_dom"/>
</dbReference>
<evidence type="ECO:0000256" key="6">
    <source>
        <dbReference type="SAM" id="SignalP"/>
    </source>
</evidence>
<proteinExistence type="predicted"/>
<dbReference type="NCBIfam" id="TIGR01167">
    <property type="entry name" value="LPXTG_anchor"/>
    <property type="match status" value="1"/>
</dbReference>
<feature type="domain" description="Gram-positive pilin subunit D1 N-terminal" evidence="8">
    <location>
        <begin position="46"/>
        <end position="226"/>
    </location>
</feature>
<reference evidence="10 11" key="1">
    <citation type="submission" date="2017-09" db="EMBL/GenBank/DDBJ databases">
        <title>Bacterial strain isolated from the female urinary microbiota.</title>
        <authorList>
            <person name="Thomas-White K."/>
            <person name="Kumar N."/>
            <person name="Forster S."/>
            <person name="Putonti C."/>
            <person name="Lawley T."/>
            <person name="Wolfe A.J."/>
        </authorList>
    </citation>
    <scope>NUCLEOTIDE SEQUENCE [LARGE SCALE GENOMIC DNA]</scope>
    <source>
        <strain evidence="10 11">UMB0115</strain>
    </source>
</reference>
<evidence type="ECO:0008006" key="12">
    <source>
        <dbReference type="Google" id="ProtNLM"/>
    </source>
</evidence>
<evidence type="ECO:0000256" key="5">
    <source>
        <dbReference type="SAM" id="Phobius"/>
    </source>
</evidence>
<keyword evidence="1" id="KW-0134">Cell wall</keyword>
<feature type="domain" description="SpaA-like prealbumin fold" evidence="9">
    <location>
        <begin position="398"/>
        <end position="517"/>
    </location>
</feature>
<feature type="chain" id="PRO_5015002325" description="Isopeptide-forming domain-containing fimbrial protein" evidence="6">
    <location>
        <begin position="27"/>
        <end position="584"/>
    </location>
</feature>
<accession>A0A2N6SQW9</accession>
<keyword evidence="3 6" id="KW-0732">Signal</keyword>
<evidence type="ECO:0000313" key="10">
    <source>
        <dbReference type="EMBL" id="PMC59464.1"/>
    </source>
</evidence>
<feature type="domain" description="Gram-positive cocci surface proteins LPxTG" evidence="7">
    <location>
        <begin position="545"/>
        <end position="578"/>
    </location>
</feature>
<gene>
    <name evidence="10" type="ORF">CJ208_08395</name>
</gene>
<evidence type="ECO:0000259" key="9">
    <source>
        <dbReference type="Pfam" id="PF17802"/>
    </source>
</evidence>
<feature type="transmembrane region" description="Helical" evidence="5">
    <location>
        <begin position="553"/>
        <end position="575"/>
    </location>
</feature>
<name>A0A2N6SQW9_FINMA</name>
<dbReference type="NCBIfam" id="NF033902">
    <property type="entry name" value="iso_D2_wall_anc"/>
    <property type="match status" value="1"/>
</dbReference>
<evidence type="ECO:0000256" key="1">
    <source>
        <dbReference type="ARBA" id="ARBA00022512"/>
    </source>
</evidence>
<dbReference type="Pfam" id="PF00746">
    <property type="entry name" value="Gram_pos_anchor"/>
    <property type="match status" value="1"/>
</dbReference>
<sequence>MKKRFLSLIIALAMMVGVFTPLITNAAEGDAIGKFTKEDISETKPTSTKLYVHKLQSSSFKADLGTLGKLHDGSKLSDDQITALGKTPKPLNGVKFKYYKIEDDAKFAAMVNNPGSYKTDAQVTAYVTGVTGTDAKTATIGGEKGILSADGTNALDLADGNYWFIETGYEKDANDPDAPDNISSYIAVPFGITLPLTNVTKITVDDKTYEPGTVWLQNVHTYPKNVTGNEPTPDKTVGNLVNKHDTHNVGDTVTWYMNATIPTNIKDYTKFEFKDTLENMLDYVGNIEVKYGSGDKTEFKDLEYTLTADTHYTVVNYNETTRTFEVKLTEAGIAEVAKNIAEITNPKISVKFDTTLNNEAKVDTGNPNEYTLKFNNGNTTEDKEKPSDKPRVYTGERKFVKTDSADRSVLADAKFVVKNAKRTEEEGQYLKKDDATGAISWVKTEAEATEFITNANGEINVGKLQFTYAVVGQPENIEEVTLDKNNQKNEYQLVETQAPKGYAKLDKAIPFEITPDSYKSGAVKIDQGKAVDDTTSGTHTEIKNKNLTIPQTGGIGTIIFTAIGLAIMASAIIAIKKRQATEAR</sequence>
<dbReference type="InterPro" id="IPR032364">
    <property type="entry name" value="GramPos_pilinD1_N"/>
</dbReference>